<sequence length="137" mass="15962">MNTSLAVWKEKFTNDLLNSEDAKLSKYNIMNKDLYEELLQEIKEAKLASKKTSLQYRRVSRFDIIEVGNVQRLIAKTKSDEILHYLPVKEIFDVIEAAHTAIGHGVRDRLRMEIILLKALTSKRAKEYIINIKTKKK</sequence>
<accession>A0ABD1F5M8</accession>
<evidence type="ECO:0000313" key="1">
    <source>
        <dbReference type="EMBL" id="KAL1510010.1"/>
    </source>
</evidence>
<dbReference type="AlphaFoldDB" id="A0ABD1F5M8"/>
<gene>
    <name evidence="1" type="ORF">ABEB36_004668</name>
</gene>
<protein>
    <submittedName>
        <fullName evidence="1">Uncharacterized protein</fullName>
    </submittedName>
</protein>
<comment type="caution">
    <text evidence="1">The sequence shown here is derived from an EMBL/GenBank/DDBJ whole genome shotgun (WGS) entry which is preliminary data.</text>
</comment>
<organism evidence="1 2">
    <name type="scientific">Hypothenemus hampei</name>
    <name type="common">Coffee berry borer</name>
    <dbReference type="NCBI Taxonomy" id="57062"/>
    <lineage>
        <taxon>Eukaryota</taxon>
        <taxon>Metazoa</taxon>
        <taxon>Ecdysozoa</taxon>
        <taxon>Arthropoda</taxon>
        <taxon>Hexapoda</taxon>
        <taxon>Insecta</taxon>
        <taxon>Pterygota</taxon>
        <taxon>Neoptera</taxon>
        <taxon>Endopterygota</taxon>
        <taxon>Coleoptera</taxon>
        <taxon>Polyphaga</taxon>
        <taxon>Cucujiformia</taxon>
        <taxon>Curculionidae</taxon>
        <taxon>Scolytinae</taxon>
        <taxon>Hypothenemus</taxon>
    </lineage>
</organism>
<reference evidence="1 2" key="1">
    <citation type="submission" date="2024-05" db="EMBL/GenBank/DDBJ databases">
        <title>Genetic variation in Jamaican populations of the coffee berry borer (Hypothenemus hampei).</title>
        <authorList>
            <person name="Errbii M."/>
            <person name="Myrie A."/>
        </authorList>
    </citation>
    <scope>NUCLEOTIDE SEQUENCE [LARGE SCALE GENOMIC DNA]</scope>
    <source>
        <strain evidence="1">JA-Hopewell-2020-01-JO</strain>
        <tissue evidence="1">Whole body</tissue>
    </source>
</reference>
<proteinExistence type="predicted"/>
<name>A0ABD1F5M8_HYPHA</name>
<dbReference type="Proteomes" id="UP001566132">
    <property type="component" value="Unassembled WGS sequence"/>
</dbReference>
<keyword evidence="2" id="KW-1185">Reference proteome</keyword>
<evidence type="ECO:0000313" key="2">
    <source>
        <dbReference type="Proteomes" id="UP001566132"/>
    </source>
</evidence>
<dbReference type="EMBL" id="JBDJPC010000003">
    <property type="protein sequence ID" value="KAL1510010.1"/>
    <property type="molecule type" value="Genomic_DNA"/>
</dbReference>